<evidence type="ECO:0000259" key="2">
    <source>
        <dbReference type="Pfam" id="PF20415"/>
    </source>
</evidence>
<reference evidence="3 4" key="1">
    <citation type="submission" date="2016-03" db="EMBL/GenBank/DDBJ databases">
        <title>Whole genome sequencing of Grifola frondosa 9006-11.</title>
        <authorList>
            <person name="Min B."/>
            <person name="Park H."/>
            <person name="Kim J.-G."/>
            <person name="Cho H."/>
            <person name="Oh Y.-L."/>
            <person name="Kong W.-S."/>
            <person name="Choi I.-G."/>
        </authorList>
    </citation>
    <scope>NUCLEOTIDE SEQUENCE [LARGE SCALE GENOMIC DNA]</scope>
    <source>
        <strain evidence="3 4">9006-11</strain>
    </source>
</reference>
<proteinExistence type="predicted"/>
<sequence length="306" mass="34616">MGVVGGEQWPVGEVINFGQNDGDRRMIGDSFPTRRPSQRSATPHSSSINSSPSSGSSNLSRKQSLHGPDGEASKRPPREWRTDFSMTKPGMFGLGALFRSRSRTISSGHEAKNGAKPKLHPYLRFNSSNPNMHLDLRRSPNELRFRVVSRPINQWDMMRFACEPAQPHMRLYNAHFPWFIDVDSANPTGVTLFELFTAINVAMMTQISHADYWNTELDGQARERIAHAWSERCEDDEELRRGVKRVDFLMYRVILEGLAKGKDGMWEMKLSKLCAVSSVYHAVCAISIWIPCKYVTLCNVSVGRLV</sequence>
<organism evidence="3 4">
    <name type="scientific">Grifola frondosa</name>
    <name type="common">Maitake</name>
    <name type="synonym">Polyporus frondosus</name>
    <dbReference type="NCBI Taxonomy" id="5627"/>
    <lineage>
        <taxon>Eukaryota</taxon>
        <taxon>Fungi</taxon>
        <taxon>Dikarya</taxon>
        <taxon>Basidiomycota</taxon>
        <taxon>Agaricomycotina</taxon>
        <taxon>Agaricomycetes</taxon>
        <taxon>Polyporales</taxon>
        <taxon>Grifolaceae</taxon>
        <taxon>Grifola</taxon>
    </lineage>
</organism>
<gene>
    <name evidence="3" type="ORF">A0H81_12165</name>
</gene>
<dbReference type="Pfam" id="PF20415">
    <property type="entry name" value="DUF6699"/>
    <property type="match status" value="1"/>
</dbReference>
<keyword evidence="4" id="KW-1185">Reference proteome</keyword>
<dbReference type="AlphaFoldDB" id="A0A1C7LY16"/>
<evidence type="ECO:0000313" key="3">
    <source>
        <dbReference type="EMBL" id="OBZ67724.1"/>
    </source>
</evidence>
<feature type="compositionally biased region" description="Low complexity" evidence="1">
    <location>
        <begin position="45"/>
        <end position="60"/>
    </location>
</feature>
<dbReference type="EMBL" id="LUGG01000023">
    <property type="protein sequence ID" value="OBZ67724.1"/>
    <property type="molecule type" value="Genomic_DNA"/>
</dbReference>
<evidence type="ECO:0000256" key="1">
    <source>
        <dbReference type="SAM" id="MobiDB-lite"/>
    </source>
</evidence>
<dbReference type="OMA" id="REWRTDF"/>
<feature type="compositionally biased region" description="Basic and acidic residues" evidence="1">
    <location>
        <begin position="68"/>
        <end position="82"/>
    </location>
</feature>
<feature type="domain" description="DUF6699" evidence="2">
    <location>
        <begin position="133"/>
        <end position="264"/>
    </location>
</feature>
<dbReference type="OrthoDB" id="3265169at2759"/>
<dbReference type="STRING" id="5627.A0A1C7LY16"/>
<comment type="caution">
    <text evidence="3">The sequence shown here is derived from an EMBL/GenBank/DDBJ whole genome shotgun (WGS) entry which is preliminary data.</text>
</comment>
<evidence type="ECO:0000313" key="4">
    <source>
        <dbReference type="Proteomes" id="UP000092993"/>
    </source>
</evidence>
<protein>
    <recommendedName>
        <fullName evidence="2">DUF6699 domain-containing protein</fullName>
    </recommendedName>
</protein>
<dbReference type="Proteomes" id="UP000092993">
    <property type="component" value="Unassembled WGS sequence"/>
</dbReference>
<accession>A0A1C7LY16</accession>
<feature type="region of interest" description="Disordered" evidence="1">
    <location>
        <begin position="1"/>
        <end position="87"/>
    </location>
</feature>
<name>A0A1C7LY16_GRIFR</name>
<dbReference type="InterPro" id="IPR046522">
    <property type="entry name" value="DUF6699"/>
</dbReference>